<sequence length="504" mass="52886">MKRTLALLLLGALAWTAAQAAPVQVGSKRFTESYVLGQIVAETLAQQGIAAEHRPGLGNTAVLEQALASGAIDVYPEYTGTIVRELLKREGKPTPTLDELNRWLAPRGLKAAVPLGFNNSYALALREADAQRLGLDTLSELGAAKAGGLRLGLSHEFLGRADGWPALKRAYGLPFDKPLGLDHGLAYAALEQGQVDLIDIYTTDAKIARAGIRVLRDDRGFFPRYDAVLLMRAGLDEAPLRQLAGRLDEARMIALNAAVELDGRTYAEVAREFVAGLDGSAGAAATRPGFMARLFGEDFWRLTRQHLLLVFGSLALAVAVGVPLGVLAWQRPVLAQPLLGAVGLIQTIPSLALLAFLIALIGTIGFWPALAALFLYALLPIVANTHAGLAGVGRGLRDAATALGLRPAQRLRHVELPLALPVLLAGVQTAAVINVGTATMAAFVGAGGYGERIVSGLALNDTAVLLSGAVPAAALAVLVQGGFGLLRRRLGAVAGQRAETIPAR</sequence>
<dbReference type="GO" id="GO:0022857">
    <property type="term" value="F:transmembrane transporter activity"/>
    <property type="evidence" value="ECO:0007669"/>
    <property type="project" value="InterPro"/>
</dbReference>
<dbReference type="Gene3D" id="3.40.190.10">
    <property type="entry name" value="Periplasmic binding protein-like II"/>
    <property type="match status" value="1"/>
</dbReference>
<feature type="domain" description="ABC transmembrane type-1" evidence="10">
    <location>
        <begin position="303"/>
        <end position="487"/>
    </location>
</feature>
<feature type="transmembrane region" description="Helical" evidence="8">
    <location>
        <begin position="464"/>
        <end position="486"/>
    </location>
</feature>
<evidence type="ECO:0000259" key="10">
    <source>
        <dbReference type="PROSITE" id="PS50928"/>
    </source>
</evidence>
<dbReference type="InterPro" id="IPR007210">
    <property type="entry name" value="ABC_Gly_betaine_transp_sub-bd"/>
</dbReference>
<feature type="chain" id="PRO_5020709465" evidence="9">
    <location>
        <begin position="21"/>
        <end position="504"/>
    </location>
</feature>
<evidence type="ECO:0000256" key="8">
    <source>
        <dbReference type="RuleBase" id="RU363032"/>
    </source>
</evidence>
<evidence type="ECO:0000256" key="5">
    <source>
        <dbReference type="ARBA" id="ARBA00023136"/>
    </source>
</evidence>
<name>A0A4Q7VCY4_9BURK</name>
<comment type="similarity">
    <text evidence="7">In the N-terminal section; belongs to the binding-protein-dependent transport system permease family.</text>
</comment>
<dbReference type="AlphaFoldDB" id="A0A4Q7VCY4"/>
<dbReference type="PANTHER" id="PTHR30177:SF4">
    <property type="entry name" value="OSMOPROTECTANT IMPORT PERMEASE PROTEIN OSMW"/>
    <property type="match status" value="1"/>
</dbReference>
<dbReference type="InterPro" id="IPR051204">
    <property type="entry name" value="ABC_transp_perm/SBD"/>
</dbReference>
<reference evidence="11 12" key="1">
    <citation type="submission" date="2019-02" db="EMBL/GenBank/DDBJ databases">
        <title>Genomic Encyclopedia of Type Strains, Phase IV (KMG-IV): sequencing the most valuable type-strain genomes for metagenomic binning, comparative biology and taxonomic classification.</title>
        <authorList>
            <person name="Goeker M."/>
        </authorList>
    </citation>
    <scope>NUCLEOTIDE SEQUENCE [LARGE SCALE GENOMIC DNA]</scope>
    <source>
        <strain evidence="11 12">DSM 19570</strain>
    </source>
</reference>
<evidence type="ECO:0000313" key="12">
    <source>
        <dbReference type="Proteomes" id="UP000293671"/>
    </source>
</evidence>
<gene>
    <name evidence="11" type="ORF">EV670_3301</name>
</gene>
<feature type="transmembrane region" description="Helical" evidence="8">
    <location>
        <begin position="341"/>
        <end position="367"/>
    </location>
</feature>
<dbReference type="Pfam" id="PF00528">
    <property type="entry name" value="BPD_transp_1"/>
    <property type="match status" value="1"/>
</dbReference>
<dbReference type="SUPFAM" id="SSF53850">
    <property type="entry name" value="Periplasmic binding protein-like II"/>
    <property type="match status" value="1"/>
</dbReference>
<keyword evidence="12" id="KW-1185">Reference proteome</keyword>
<comment type="subcellular location">
    <subcellularLocation>
        <location evidence="1 8">Cell membrane</location>
        <topology evidence="1 8">Multi-pass membrane protein</topology>
    </subcellularLocation>
</comment>
<dbReference type="RefSeq" id="WP_130434169.1">
    <property type="nucleotide sequence ID" value="NZ_SHKP01000008.1"/>
</dbReference>
<accession>A0A4Q7VCY4</accession>
<feature type="transmembrane region" description="Helical" evidence="8">
    <location>
        <begin position="373"/>
        <end position="396"/>
    </location>
</feature>
<keyword evidence="2 8" id="KW-0813">Transport</keyword>
<dbReference type="CDD" id="cd13607">
    <property type="entry name" value="PBP2_AfProX_like"/>
    <property type="match status" value="1"/>
</dbReference>
<dbReference type="Proteomes" id="UP000293671">
    <property type="component" value="Unassembled WGS sequence"/>
</dbReference>
<keyword evidence="5 8" id="KW-0472">Membrane</keyword>
<dbReference type="SUPFAM" id="SSF161098">
    <property type="entry name" value="MetI-like"/>
    <property type="match status" value="1"/>
</dbReference>
<keyword evidence="4 8" id="KW-1133">Transmembrane helix</keyword>
<evidence type="ECO:0000256" key="6">
    <source>
        <dbReference type="ARBA" id="ARBA00035642"/>
    </source>
</evidence>
<dbReference type="GO" id="GO:0031460">
    <property type="term" value="P:glycine betaine transport"/>
    <property type="evidence" value="ECO:0007669"/>
    <property type="project" value="TreeGrafter"/>
</dbReference>
<dbReference type="InterPro" id="IPR000515">
    <property type="entry name" value="MetI-like"/>
</dbReference>
<dbReference type="PANTHER" id="PTHR30177">
    <property type="entry name" value="GLYCINE BETAINE/L-PROLINE TRANSPORT SYSTEM PERMEASE PROTEIN PROW"/>
    <property type="match status" value="1"/>
</dbReference>
<evidence type="ECO:0000256" key="2">
    <source>
        <dbReference type="ARBA" id="ARBA00022448"/>
    </source>
</evidence>
<evidence type="ECO:0000256" key="7">
    <source>
        <dbReference type="ARBA" id="ARBA00035652"/>
    </source>
</evidence>
<dbReference type="PROSITE" id="PS50928">
    <property type="entry name" value="ABC_TM1"/>
    <property type="match status" value="1"/>
</dbReference>
<dbReference type="EMBL" id="SHKP01000008">
    <property type="protein sequence ID" value="RZT93747.1"/>
    <property type="molecule type" value="Genomic_DNA"/>
</dbReference>
<feature type="transmembrane region" description="Helical" evidence="8">
    <location>
        <begin position="416"/>
        <end position="444"/>
    </location>
</feature>
<dbReference type="Gene3D" id="1.10.3720.10">
    <property type="entry name" value="MetI-like"/>
    <property type="match status" value="1"/>
</dbReference>
<evidence type="ECO:0000313" key="11">
    <source>
        <dbReference type="EMBL" id="RZT93747.1"/>
    </source>
</evidence>
<comment type="similarity">
    <text evidence="8">Belongs to the binding-protein-dependent transport system permease family.</text>
</comment>
<evidence type="ECO:0000256" key="1">
    <source>
        <dbReference type="ARBA" id="ARBA00004651"/>
    </source>
</evidence>
<dbReference type="OrthoDB" id="9781705at2"/>
<dbReference type="Pfam" id="PF04069">
    <property type="entry name" value="OpuAC"/>
    <property type="match status" value="1"/>
</dbReference>
<protein>
    <submittedName>
        <fullName evidence="11">Osmoprotectant transport system permease protein</fullName>
    </submittedName>
</protein>
<dbReference type="InterPro" id="IPR041894">
    <property type="entry name" value="PBP2_ProX-like"/>
</dbReference>
<feature type="signal peptide" evidence="9">
    <location>
        <begin position="1"/>
        <end position="20"/>
    </location>
</feature>
<evidence type="ECO:0000256" key="4">
    <source>
        <dbReference type="ARBA" id="ARBA00022989"/>
    </source>
</evidence>
<keyword evidence="3 8" id="KW-0812">Transmembrane</keyword>
<keyword evidence="9" id="KW-0732">Signal</keyword>
<dbReference type="InterPro" id="IPR035906">
    <property type="entry name" value="MetI-like_sf"/>
</dbReference>
<dbReference type="GO" id="GO:0043190">
    <property type="term" value="C:ATP-binding cassette (ABC) transporter complex"/>
    <property type="evidence" value="ECO:0007669"/>
    <property type="project" value="InterPro"/>
</dbReference>
<evidence type="ECO:0000256" key="9">
    <source>
        <dbReference type="SAM" id="SignalP"/>
    </source>
</evidence>
<evidence type="ECO:0000256" key="3">
    <source>
        <dbReference type="ARBA" id="ARBA00022692"/>
    </source>
</evidence>
<comment type="caution">
    <text evidence="11">The sequence shown here is derived from an EMBL/GenBank/DDBJ whole genome shotgun (WGS) entry which is preliminary data.</text>
</comment>
<feature type="transmembrane region" description="Helical" evidence="8">
    <location>
        <begin position="307"/>
        <end position="329"/>
    </location>
</feature>
<dbReference type="FunFam" id="1.10.3720.10:FF:000001">
    <property type="entry name" value="Glycine betaine ABC transporter, permease"/>
    <property type="match status" value="1"/>
</dbReference>
<organism evidence="11 12">
    <name type="scientific">Rivibacter subsaxonicus</name>
    <dbReference type="NCBI Taxonomy" id="457575"/>
    <lineage>
        <taxon>Bacteria</taxon>
        <taxon>Pseudomonadati</taxon>
        <taxon>Pseudomonadota</taxon>
        <taxon>Betaproteobacteria</taxon>
        <taxon>Burkholderiales</taxon>
        <taxon>Rivibacter</taxon>
    </lineage>
</organism>
<proteinExistence type="inferred from homology"/>
<dbReference type="Gene3D" id="3.40.190.120">
    <property type="entry name" value="Osmoprotection protein (prox), domain 2"/>
    <property type="match status" value="1"/>
</dbReference>
<comment type="similarity">
    <text evidence="6">In the C-terminal section; belongs to the OsmX family.</text>
</comment>
<dbReference type="CDD" id="cd06261">
    <property type="entry name" value="TM_PBP2"/>
    <property type="match status" value="1"/>
</dbReference>